<evidence type="ECO:0000256" key="2">
    <source>
        <dbReference type="ARBA" id="ARBA00022741"/>
    </source>
</evidence>
<dbReference type="InterPro" id="IPR035992">
    <property type="entry name" value="Ricin_B-like_lectins"/>
</dbReference>
<evidence type="ECO:0000256" key="4">
    <source>
        <dbReference type="ARBA" id="ARBA00022840"/>
    </source>
</evidence>
<feature type="domain" description="Protein kinase" evidence="6">
    <location>
        <begin position="79"/>
        <end position="452"/>
    </location>
</feature>
<accession>A0A146KHY7</accession>
<dbReference type="PROSITE" id="PS50011">
    <property type="entry name" value="PROTEIN_KINASE_DOM"/>
    <property type="match status" value="1"/>
</dbReference>
<evidence type="ECO:0000256" key="5">
    <source>
        <dbReference type="PROSITE-ProRule" id="PRU10141"/>
    </source>
</evidence>
<dbReference type="SUPFAM" id="SSF50370">
    <property type="entry name" value="Ricin B-like lectins"/>
    <property type="match status" value="1"/>
</dbReference>
<keyword evidence="4 5" id="KW-0067">ATP-binding</keyword>
<organism evidence="7">
    <name type="scientific">Trepomonas sp. PC1</name>
    <dbReference type="NCBI Taxonomy" id="1076344"/>
    <lineage>
        <taxon>Eukaryota</taxon>
        <taxon>Metamonada</taxon>
        <taxon>Diplomonadida</taxon>
        <taxon>Hexamitidae</taxon>
        <taxon>Hexamitinae</taxon>
        <taxon>Trepomonas</taxon>
    </lineage>
</organism>
<feature type="binding site" evidence="5">
    <location>
        <position position="111"/>
    </location>
    <ligand>
        <name>ATP</name>
        <dbReference type="ChEBI" id="CHEBI:30616"/>
    </ligand>
</feature>
<proteinExistence type="predicted"/>
<dbReference type="CDD" id="cd00161">
    <property type="entry name" value="beta-trefoil_Ricin-like"/>
    <property type="match status" value="1"/>
</dbReference>
<reference evidence="7" key="1">
    <citation type="submission" date="2015-07" db="EMBL/GenBank/DDBJ databases">
        <title>Adaptation to a free-living lifestyle via gene acquisitions in the diplomonad Trepomonas sp. PC1.</title>
        <authorList>
            <person name="Xu F."/>
            <person name="Jerlstrom-Hultqvist J."/>
            <person name="Kolisko M."/>
            <person name="Simpson A.G.B."/>
            <person name="Roger A.J."/>
            <person name="Svard S.G."/>
            <person name="Andersson J.O."/>
        </authorList>
    </citation>
    <scope>NUCLEOTIDE SEQUENCE</scope>
    <source>
        <strain evidence="7">PC1</strain>
    </source>
</reference>
<dbReference type="PANTHER" id="PTHR11042">
    <property type="entry name" value="EUKARYOTIC TRANSLATION INITIATION FACTOR 2-ALPHA KINASE EIF2-ALPHA KINASE -RELATED"/>
    <property type="match status" value="1"/>
</dbReference>
<evidence type="ECO:0000256" key="1">
    <source>
        <dbReference type="ARBA" id="ARBA00022679"/>
    </source>
</evidence>
<sequence>SVSLLNEDDGDQFDNSLNFQHVIVPHQNMQPNIQQNQIIQQSELSYCPYCSRPFIQSTLYFHMLQNLASQTGSFFQQNFVNLGSIGSGSFGQVLKVMHKINDIFIQEYAVKRITVGDSKPWLLKALQEVTILQKLHHPNIITYHYCWLESVKTAVNLDEKIPNLFILLDYAKGGSLLNLKPKILGRLLNQNEFLHILQQAAKGLQHLHSLNFISRDVKPSNFLLSNFQQETVCHEYIHQIFNEVKVDQDFLIQKKKWLTDKKLQNAVKQRKFIRDQKIQNLNVLLTDFGQFGDGINAGTELKNTTDKDNKRISYQYYIENYTISTNRVTIEDGEYVEGTPIILSAKTGYQDQKWYFTILDNNDYYTLLNYNMSYCAATFDVENLAQVVLLATSSYGDDFQWQLVPVTNENPYLYIKLVGTDYCLAKGTGTTIQLEEFSASANNQKWKLEECP</sequence>
<dbReference type="PROSITE" id="PS50231">
    <property type="entry name" value="RICIN_B_LECTIN"/>
    <property type="match status" value="1"/>
</dbReference>
<dbReference type="SUPFAM" id="SSF56112">
    <property type="entry name" value="Protein kinase-like (PK-like)"/>
    <property type="match status" value="1"/>
</dbReference>
<evidence type="ECO:0000313" key="7">
    <source>
        <dbReference type="EMBL" id="JAP96340.1"/>
    </source>
</evidence>
<dbReference type="Pfam" id="PF00069">
    <property type="entry name" value="Pkinase"/>
    <property type="match status" value="1"/>
</dbReference>
<dbReference type="PANTHER" id="PTHR11042:SF138">
    <property type="entry name" value="SERINE_THREONINE-PROTEIN KINASE IKS1-RELATED"/>
    <property type="match status" value="1"/>
</dbReference>
<evidence type="ECO:0000256" key="3">
    <source>
        <dbReference type="ARBA" id="ARBA00022777"/>
    </source>
</evidence>
<feature type="non-terminal residue" evidence="7">
    <location>
        <position position="1"/>
    </location>
</feature>
<dbReference type="SMART" id="SM00220">
    <property type="entry name" value="S_TKc"/>
    <property type="match status" value="1"/>
</dbReference>
<dbReference type="AlphaFoldDB" id="A0A146KHY7"/>
<protein>
    <submittedName>
        <fullName evidence="7">Kinase</fullName>
    </submittedName>
</protein>
<dbReference type="GO" id="GO:0005737">
    <property type="term" value="C:cytoplasm"/>
    <property type="evidence" value="ECO:0007669"/>
    <property type="project" value="TreeGrafter"/>
</dbReference>
<evidence type="ECO:0000259" key="6">
    <source>
        <dbReference type="PROSITE" id="PS50011"/>
    </source>
</evidence>
<dbReference type="InterPro" id="IPR000719">
    <property type="entry name" value="Prot_kinase_dom"/>
</dbReference>
<dbReference type="Gene3D" id="1.10.510.10">
    <property type="entry name" value="Transferase(Phosphotransferase) domain 1"/>
    <property type="match status" value="1"/>
</dbReference>
<dbReference type="Gene3D" id="3.30.200.20">
    <property type="entry name" value="Phosphorylase Kinase, domain 1"/>
    <property type="match status" value="1"/>
</dbReference>
<gene>
    <name evidence="7" type="ORF">TPC1_10354</name>
</gene>
<dbReference type="Gene3D" id="2.80.10.50">
    <property type="match status" value="1"/>
</dbReference>
<dbReference type="GO" id="GO:0005524">
    <property type="term" value="F:ATP binding"/>
    <property type="evidence" value="ECO:0007669"/>
    <property type="project" value="UniProtKB-UniRule"/>
</dbReference>
<name>A0A146KHY7_9EUKA</name>
<dbReference type="InterPro" id="IPR050339">
    <property type="entry name" value="CC_SR_Kinase"/>
</dbReference>
<dbReference type="InterPro" id="IPR017441">
    <property type="entry name" value="Protein_kinase_ATP_BS"/>
</dbReference>
<dbReference type="GO" id="GO:0004672">
    <property type="term" value="F:protein kinase activity"/>
    <property type="evidence" value="ECO:0007669"/>
    <property type="project" value="InterPro"/>
</dbReference>
<keyword evidence="2 5" id="KW-0547">Nucleotide-binding</keyword>
<keyword evidence="1" id="KW-0808">Transferase</keyword>
<dbReference type="InterPro" id="IPR011009">
    <property type="entry name" value="Kinase-like_dom_sf"/>
</dbReference>
<dbReference type="EMBL" id="GDID01000266">
    <property type="protein sequence ID" value="JAP96340.1"/>
    <property type="molecule type" value="Transcribed_RNA"/>
</dbReference>
<keyword evidence="3 7" id="KW-0418">Kinase</keyword>
<dbReference type="GO" id="GO:0005634">
    <property type="term" value="C:nucleus"/>
    <property type="evidence" value="ECO:0007669"/>
    <property type="project" value="TreeGrafter"/>
</dbReference>
<dbReference type="PROSITE" id="PS00107">
    <property type="entry name" value="PROTEIN_KINASE_ATP"/>
    <property type="match status" value="1"/>
</dbReference>